<name>A0A3R8S575_9ACTN</name>
<dbReference type="GO" id="GO:0005506">
    <property type="term" value="F:iron ion binding"/>
    <property type="evidence" value="ECO:0007669"/>
    <property type="project" value="InterPro"/>
</dbReference>
<keyword evidence="4 8" id="KW-0479">Metal-binding</keyword>
<reference evidence="10 11" key="1">
    <citation type="submission" date="2017-10" db="EMBL/GenBank/DDBJ databases">
        <title>Draft genome of actinobacteria isolated from guarana (Paullinia cupana (Mart.) Ducke.</title>
        <authorList>
            <person name="Siqueira K.A."/>
            <person name="Liotti R.G."/>
            <person name="Mendes T.A."/>
            <person name="Soares M.A."/>
        </authorList>
    </citation>
    <scope>NUCLEOTIDE SEQUENCE [LARGE SCALE GENOMIC DNA]</scope>
    <source>
        <strain evidence="10 11">199</strain>
    </source>
</reference>
<dbReference type="InterPro" id="IPR002397">
    <property type="entry name" value="Cyt_P450_B"/>
</dbReference>
<gene>
    <name evidence="10" type="ORF">CQW44_06420</name>
</gene>
<dbReference type="PROSITE" id="PS00086">
    <property type="entry name" value="CYTOCHROME_P450"/>
    <property type="match status" value="1"/>
</dbReference>
<dbReference type="PANTHER" id="PTHR46696:SF5">
    <property type="entry name" value="CYTOCHROME P450 BJ-1"/>
    <property type="match status" value="1"/>
</dbReference>
<evidence type="ECO:0000313" key="10">
    <source>
        <dbReference type="EMBL" id="RRQ88755.1"/>
    </source>
</evidence>
<comment type="caution">
    <text evidence="10">The sequence shown here is derived from an EMBL/GenBank/DDBJ whole genome shotgun (WGS) entry which is preliminary data.</text>
</comment>
<comment type="cofactor">
    <cofactor evidence="1">
        <name>heme</name>
        <dbReference type="ChEBI" id="CHEBI:30413"/>
    </cofactor>
</comment>
<dbReference type="SUPFAM" id="SSF48264">
    <property type="entry name" value="Cytochrome P450"/>
    <property type="match status" value="1"/>
</dbReference>
<keyword evidence="11" id="KW-1185">Reference proteome</keyword>
<dbReference type="FunFam" id="1.10.630.10:FF:000018">
    <property type="entry name" value="Cytochrome P450 monooxygenase"/>
    <property type="match status" value="1"/>
</dbReference>
<dbReference type="Gene3D" id="1.10.630.10">
    <property type="entry name" value="Cytochrome P450"/>
    <property type="match status" value="1"/>
</dbReference>
<sequence length="466" mass="50809">MVTVSLVSAPRPVTWPRGGEAARPPVRPDGRPSPSQTRRPARPGARRLGATDGVPAGTPDRGGVSMSSSAQDPTAFPFPPGPLGEPPTELSGLRSACPVSRVTLPSGDEAWVVSGYDEVVTALTDRRLSRAALRAPGAPRMVKGPDFGDNPYSIFNLDGADHARLRRLIAGAFAPRRAEELRARVQEITDELIDRVAALPQPVDIYHEFCTVLPIWVVCEIVGAPLADRDRIKTWTETLMSVGANEQRLATREAMTAYVRELVAARRAEPRDDLLSALVQARDADDRLSEAELTWLGAELLLAGHDTTVNTIGRGIFQLLRHRDQWELLTARPDELTEPAVEEVFRYAPPSDVGLLRVALEDVELAGTSIGKGEGVIPLMHASSRDERQFAQPERFDITRADNRHLVFGYGPHHCPGAGVARMELQVAFGTLARRLPGLRLAVDPEEVKWIGGHITLRTEGLPVTF</sequence>
<dbReference type="PRINTS" id="PR00359">
    <property type="entry name" value="BP450"/>
</dbReference>
<keyword evidence="6 8" id="KW-0408">Iron</keyword>
<dbReference type="AlphaFoldDB" id="A0A3R8S575"/>
<evidence type="ECO:0000256" key="8">
    <source>
        <dbReference type="RuleBase" id="RU000461"/>
    </source>
</evidence>
<evidence type="ECO:0000256" key="5">
    <source>
        <dbReference type="ARBA" id="ARBA00023002"/>
    </source>
</evidence>
<evidence type="ECO:0000256" key="6">
    <source>
        <dbReference type="ARBA" id="ARBA00023004"/>
    </source>
</evidence>
<comment type="similarity">
    <text evidence="2 8">Belongs to the cytochrome P450 family.</text>
</comment>
<organism evidence="10 11">
    <name type="scientific">Streptomyces griseofuscus</name>
    <dbReference type="NCBI Taxonomy" id="146922"/>
    <lineage>
        <taxon>Bacteria</taxon>
        <taxon>Bacillati</taxon>
        <taxon>Actinomycetota</taxon>
        <taxon>Actinomycetes</taxon>
        <taxon>Kitasatosporales</taxon>
        <taxon>Streptomycetaceae</taxon>
        <taxon>Streptomyces</taxon>
    </lineage>
</organism>
<feature type="region of interest" description="Disordered" evidence="9">
    <location>
        <begin position="1"/>
        <end position="93"/>
    </location>
</feature>
<dbReference type="GO" id="GO:0004497">
    <property type="term" value="F:monooxygenase activity"/>
    <property type="evidence" value="ECO:0007669"/>
    <property type="project" value="UniProtKB-KW"/>
</dbReference>
<protein>
    <submittedName>
        <fullName evidence="10">Cytochrome P450</fullName>
    </submittedName>
</protein>
<keyword evidence="3 8" id="KW-0349">Heme</keyword>
<evidence type="ECO:0000256" key="7">
    <source>
        <dbReference type="ARBA" id="ARBA00023033"/>
    </source>
</evidence>
<feature type="compositionally biased region" description="Pro residues" evidence="9">
    <location>
        <begin position="76"/>
        <end position="85"/>
    </location>
</feature>
<evidence type="ECO:0000256" key="9">
    <source>
        <dbReference type="SAM" id="MobiDB-lite"/>
    </source>
</evidence>
<dbReference type="PRINTS" id="PR00385">
    <property type="entry name" value="P450"/>
</dbReference>
<evidence type="ECO:0000256" key="3">
    <source>
        <dbReference type="ARBA" id="ARBA00022617"/>
    </source>
</evidence>
<dbReference type="InterPro" id="IPR036396">
    <property type="entry name" value="Cyt_P450_sf"/>
</dbReference>
<dbReference type="CDD" id="cd11031">
    <property type="entry name" value="Cyp158A-like"/>
    <property type="match status" value="1"/>
</dbReference>
<dbReference type="Proteomes" id="UP000276379">
    <property type="component" value="Unassembled WGS sequence"/>
</dbReference>
<evidence type="ECO:0000256" key="2">
    <source>
        <dbReference type="ARBA" id="ARBA00010617"/>
    </source>
</evidence>
<dbReference type="PANTHER" id="PTHR46696">
    <property type="entry name" value="P450, PUTATIVE (EUROFUNG)-RELATED"/>
    <property type="match status" value="1"/>
</dbReference>
<dbReference type="EMBL" id="PDES01000002">
    <property type="protein sequence ID" value="RRQ88755.1"/>
    <property type="molecule type" value="Genomic_DNA"/>
</dbReference>
<dbReference type="InterPro" id="IPR001128">
    <property type="entry name" value="Cyt_P450"/>
</dbReference>
<dbReference type="GO" id="GO:0016705">
    <property type="term" value="F:oxidoreductase activity, acting on paired donors, with incorporation or reduction of molecular oxygen"/>
    <property type="evidence" value="ECO:0007669"/>
    <property type="project" value="InterPro"/>
</dbReference>
<dbReference type="Pfam" id="PF00067">
    <property type="entry name" value="p450"/>
    <property type="match status" value="1"/>
</dbReference>
<keyword evidence="5 8" id="KW-0560">Oxidoreductase</keyword>
<evidence type="ECO:0000313" key="11">
    <source>
        <dbReference type="Proteomes" id="UP000276379"/>
    </source>
</evidence>
<keyword evidence="7 8" id="KW-0503">Monooxygenase</keyword>
<dbReference type="GO" id="GO:0020037">
    <property type="term" value="F:heme binding"/>
    <property type="evidence" value="ECO:0007669"/>
    <property type="project" value="InterPro"/>
</dbReference>
<proteinExistence type="inferred from homology"/>
<evidence type="ECO:0000256" key="4">
    <source>
        <dbReference type="ARBA" id="ARBA00022723"/>
    </source>
</evidence>
<dbReference type="InterPro" id="IPR017972">
    <property type="entry name" value="Cyt_P450_CS"/>
</dbReference>
<evidence type="ECO:0000256" key="1">
    <source>
        <dbReference type="ARBA" id="ARBA00001971"/>
    </source>
</evidence>
<accession>A0A3R8S575</accession>